<dbReference type="GO" id="GO:0015807">
    <property type="term" value="P:L-amino acid transport"/>
    <property type="evidence" value="ECO:0007669"/>
    <property type="project" value="TreeGrafter"/>
</dbReference>
<dbReference type="InterPro" id="IPR027417">
    <property type="entry name" value="P-loop_NTPase"/>
</dbReference>
<evidence type="ECO:0000256" key="1">
    <source>
        <dbReference type="ARBA" id="ARBA00005417"/>
    </source>
</evidence>
<keyword evidence="2" id="KW-0813">Transport</keyword>
<evidence type="ECO:0000256" key="4">
    <source>
        <dbReference type="ARBA" id="ARBA00022840"/>
    </source>
</evidence>
<evidence type="ECO:0000313" key="8">
    <source>
        <dbReference type="Proteomes" id="UP000672602"/>
    </source>
</evidence>
<dbReference type="PANTHER" id="PTHR43820:SF4">
    <property type="entry name" value="HIGH-AFFINITY BRANCHED-CHAIN AMINO ACID TRANSPORT ATP-BINDING PROTEIN LIVF"/>
    <property type="match status" value="1"/>
</dbReference>
<keyword evidence="4 7" id="KW-0067">ATP-binding</keyword>
<dbReference type="InterPro" id="IPR017871">
    <property type="entry name" value="ABC_transporter-like_CS"/>
</dbReference>
<evidence type="ECO:0000256" key="5">
    <source>
        <dbReference type="ARBA" id="ARBA00022970"/>
    </source>
</evidence>
<dbReference type="AlphaFoldDB" id="A0A8J7SPI9"/>
<dbReference type="GO" id="GO:0015658">
    <property type="term" value="F:branched-chain amino acid transmembrane transporter activity"/>
    <property type="evidence" value="ECO:0007669"/>
    <property type="project" value="TreeGrafter"/>
</dbReference>
<keyword evidence="5" id="KW-0029">Amino-acid transport</keyword>
<evidence type="ECO:0000256" key="2">
    <source>
        <dbReference type="ARBA" id="ARBA00022448"/>
    </source>
</evidence>
<reference evidence="7" key="1">
    <citation type="submission" date="2021-04" db="EMBL/GenBank/DDBJ databases">
        <authorList>
            <person name="Zhang D.-C."/>
        </authorList>
    </citation>
    <scope>NUCLEOTIDE SEQUENCE</scope>
    <source>
        <strain evidence="7">CGMCC 1.15697</strain>
    </source>
</reference>
<evidence type="ECO:0000259" key="6">
    <source>
        <dbReference type="PROSITE" id="PS50893"/>
    </source>
</evidence>
<dbReference type="InterPro" id="IPR052156">
    <property type="entry name" value="BCAA_Transport_ATP-bd_LivF"/>
</dbReference>
<dbReference type="SUPFAM" id="SSF52540">
    <property type="entry name" value="P-loop containing nucleoside triphosphate hydrolases"/>
    <property type="match status" value="1"/>
</dbReference>
<dbReference type="GO" id="GO:0005524">
    <property type="term" value="F:ATP binding"/>
    <property type="evidence" value="ECO:0007669"/>
    <property type="project" value="UniProtKB-KW"/>
</dbReference>
<comment type="similarity">
    <text evidence="1">Belongs to the ABC transporter superfamily.</text>
</comment>
<accession>A0A8J7SPI9</accession>
<dbReference type="GO" id="GO:0016887">
    <property type="term" value="F:ATP hydrolysis activity"/>
    <property type="evidence" value="ECO:0007669"/>
    <property type="project" value="InterPro"/>
</dbReference>
<dbReference type="CDD" id="cd03224">
    <property type="entry name" value="ABC_TM1139_LivF_branched"/>
    <property type="match status" value="1"/>
</dbReference>
<sequence length="238" mass="25614">MTGLSIENIHYAYGGARALDGVSLNVPEGGIIALLGSNGAGKTTTAKVIAGAFAPSRGRVVFNGETLSGMPVHRVMRRGIVLVPEGRQVFAQMTIQENLLMGAFKESNRSRVAELLEKSFETFPRLKERRSQLAGSLSGGEQQMLAIARGLMGEPRLLVLDEPSLGIMPKLVEEIFVLIERVAESGVSILLIEQNVRASLRVASHAYVLEKGRIILDGEGDALLNDAFVQNAYLGVDD</sequence>
<keyword evidence="3" id="KW-0547">Nucleotide-binding</keyword>
<dbReference type="PANTHER" id="PTHR43820">
    <property type="entry name" value="HIGH-AFFINITY BRANCHED-CHAIN AMINO ACID TRANSPORT ATP-BINDING PROTEIN LIVF"/>
    <property type="match status" value="1"/>
</dbReference>
<protein>
    <submittedName>
        <fullName evidence="7">ABC transporter ATP-binding protein</fullName>
    </submittedName>
</protein>
<name>A0A8J7SPI9_9PROT</name>
<dbReference type="EMBL" id="JAGMWN010000007">
    <property type="protein sequence ID" value="MBP5858381.1"/>
    <property type="molecule type" value="Genomic_DNA"/>
</dbReference>
<organism evidence="7 8">
    <name type="scientific">Marivibrio halodurans</name>
    <dbReference type="NCBI Taxonomy" id="2039722"/>
    <lineage>
        <taxon>Bacteria</taxon>
        <taxon>Pseudomonadati</taxon>
        <taxon>Pseudomonadota</taxon>
        <taxon>Alphaproteobacteria</taxon>
        <taxon>Rhodospirillales</taxon>
        <taxon>Rhodospirillaceae</taxon>
        <taxon>Marivibrio</taxon>
    </lineage>
</organism>
<feature type="domain" description="ABC transporter" evidence="6">
    <location>
        <begin position="4"/>
        <end position="236"/>
    </location>
</feature>
<evidence type="ECO:0000256" key="3">
    <source>
        <dbReference type="ARBA" id="ARBA00022741"/>
    </source>
</evidence>
<proteinExistence type="inferred from homology"/>
<dbReference type="SMART" id="SM00382">
    <property type="entry name" value="AAA"/>
    <property type="match status" value="1"/>
</dbReference>
<comment type="caution">
    <text evidence="7">The sequence shown here is derived from an EMBL/GenBank/DDBJ whole genome shotgun (WGS) entry which is preliminary data.</text>
</comment>
<dbReference type="InterPro" id="IPR003593">
    <property type="entry name" value="AAA+_ATPase"/>
</dbReference>
<dbReference type="PROSITE" id="PS50893">
    <property type="entry name" value="ABC_TRANSPORTER_2"/>
    <property type="match status" value="1"/>
</dbReference>
<evidence type="ECO:0000313" key="7">
    <source>
        <dbReference type="EMBL" id="MBP5858381.1"/>
    </source>
</evidence>
<dbReference type="Gene3D" id="3.40.50.300">
    <property type="entry name" value="P-loop containing nucleotide triphosphate hydrolases"/>
    <property type="match status" value="1"/>
</dbReference>
<dbReference type="PROSITE" id="PS00211">
    <property type="entry name" value="ABC_TRANSPORTER_1"/>
    <property type="match status" value="1"/>
</dbReference>
<keyword evidence="8" id="KW-1185">Reference proteome</keyword>
<dbReference type="RefSeq" id="WP_210682962.1">
    <property type="nucleotide sequence ID" value="NZ_JAGMWN010000007.1"/>
</dbReference>
<dbReference type="Pfam" id="PF00005">
    <property type="entry name" value="ABC_tran"/>
    <property type="match status" value="1"/>
</dbReference>
<dbReference type="InterPro" id="IPR003439">
    <property type="entry name" value="ABC_transporter-like_ATP-bd"/>
</dbReference>
<gene>
    <name evidence="7" type="ORF">KAJ83_15270</name>
</gene>
<dbReference type="Proteomes" id="UP000672602">
    <property type="component" value="Unassembled WGS sequence"/>
</dbReference>